<keyword evidence="1" id="KW-0472">Membrane</keyword>
<keyword evidence="1" id="KW-0812">Transmembrane</keyword>
<keyword evidence="1" id="KW-1133">Transmembrane helix</keyword>
<sequence length="74" mass="8758">MLRLIFAEKLLLPWEKKMLRETKFLAFVATLISFCYPFIGLGHAIGKTSTVLFLILFLVFHLKFQEYIEESRVF</sequence>
<feature type="transmembrane region" description="Helical" evidence="1">
    <location>
        <begin position="21"/>
        <end position="39"/>
    </location>
</feature>
<name>A0A0V0HLM7_SOLCH</name>
<dbReference type="AlphaFoldDB" id="A0A0V0HLM7"/>
<organism evidence="2">
    <name type="scientific">Solanum chacoense</name>
    <name type="common">Chaco potato</name>
    <dbReference type="NCBI Taxonomy" id="4108"/>
    <lineage>
        <taxon>Eukaryota</taxon>
        <taxon>Viridiplantae</taxon>
        <taxon>Streptophyta</taxon>
        <taxon>Embryophyta</taxon>
        <taxon>Tracheophyta</taxon>
        <taxon>Spermatophyta</taxon>
        <taxon>Magnoliopsida</taxon>
        <taxon>eudicotyledons</taxon>
        <taxon>Gunneridae</taxon>
        <taxon>Pentapetalae</taxon>
        <taxon>asterids</taxon>
        <taxon>lamiids</taxon>
        <taxon>Solanales</taxon>
        <taxon>Solanaceae</taxon>
        <taxon>Solanoideae</taxon>
        <taxon>Solaneae</taxon>
        <taxon>Solanum</taxon>
    </lineage>
</organism>
<dbReference type="EMBL" id="GEDG01018138">
    <property type="protein sequence ID" value="JAP21047.1"/>
    <property type="molecule type" value="Transcribed_RNA"/>
</dbReference>
<protein>
    <submittedName>
        <fullName evidence="2">Putative ovule protein</fullName>
    </submittedName>
</protein>
<evidence type="ECO:0000256" key="1">
    <source>
        <dbReference type="SAM" id="Phobius"/>
    </source>
</evidence>
<reference evidence="2" key="1">
    <citation type="submission" date="2015-12" db="EMBL/GenBank/DDBJ databases">
        <title>Gene expression during late stages of embryo sac development: a critical building block for successful pollen-pistil interactions.</title>
        <authorList>
            <person name="Liu Y."/>
            <person name="Joly V."/>
            <person name="Sabar M."/>
            <person name="Matton D.P."/>
        </authorList>
    </citation>
    <scope>NUCLEOTIDE SEQUENCE</scope>
</reference>
<proteinExistence type="predicted"/>
<evidence type="ECO:0000313" key="2">
    <source>
        <dbReference type="EMBL" id="JAP21047.1"/>
    </source>
</evidence>
<accession>A0A0V0HLM7</accession>